<evidence type="ECO:0000313" key="2">
    <source>
        <dbReference type="EMBL" id="CRG95341.1"/>
    </source>
</evidence>
<dbReference type="Proteomes" id="UP000220797">
    <property type="component" value="Unassembled WGS sequence"/>
</dbReference>
<protein>
    <recommendedName>
        <fullName evidence="4">Transmembrane protein</fullName>
    </recommendedName>
</protein>
<dbReference type="VEuPathDB" id="PlasmoDB:PGAL8A_00010800"/>
<feature type="transmembrane region" description="Helical" evidence="1">
    <location>
        <begin position="50"/>
        <end position="76"/>
    </location>
</feature>
<organism evidence="2 3">
    <name type="scientific">Plasmodium gallinaceum</name>
    <dbReference type="NCBI Taxonomy" id="5849"/>
    <lineage>
        <taxon>Eukaryota</taxon>
        <taxon>Sar</taxon>
        <taxon>Alveolata</taxon>
        <taxon>Apicomplexa</taxon>
        <taxon>Aconoidasida</taxon>
        <taxon>Haemosporida</taxon>
        <taxon>Plasmodiidae</taxon>
        <taxon>Plasmodium</taxon>
        <taxon>Plasmodium (Haemamoeba)</taxon>
    </lineage>
</organism>
<reference evidence="2" key="1">
    <citation type="submission" date="2015-04" db="EMBL/GenBank/DDBJ databases">
        <authorList>
            <consortium name="Pathogen Informatics"/>
        </authorList>
    </citation>
    <scope>NUCLEOTIDE SEQUENCE [LARGE SCALE GENOMIC DNA]</scope>
    <source>
        <strain evidence="2">8A</strain>
    </source>
</reference>
<dbReference type="AlphaFoldDB" id="A0A1J1GWF8"/>
<feature type="transmembrane region" description="Helical" evidence="1">
    <location>
        <begin position="21"/>
        <end position="44"/>
    </location>
</feature>
<evidence type="ECO:0000256" key="1">
    <source>
        <dbReference type="SAM" id="Phobius"/>
    </source>
</evidence>
<keyword evidence="1" id="KW-0472">Membrane</keyword>
<keyword evidence="3" id="KW-1185">Reference proteome</keyword>
<comment type="caution">
    <text evidence="2">The sequence shown here is derived from an EMBL/GenBank/DDBJ whole genome shotgun (WGS) entry which is preliminary data.</text>
</comment>
<proteinExistence type="predicted"/>
<dbReference type="GeneID" id="39728630"/>
<evidence type="ECO:0000313" key="3">
    <source>
        <dbReference type="Proteomes" id="UP000220797"/>
    </source>
</evidence>
<keyword evidence="1" id="KW-0812">Transmembrane</keyword>
<name>A0A1J1GWF8_PLAGA</name>
<accession>A0A1J1GWF8</accession>
<dbReference type="EMBL" id="CVMV01000033">
    <property type="protein sequence ID" value="CRG95341.1"/>
    <property type="molecule type" value="Genomic_DNA"/>
</dbReference>
<dbReference type="OMA" id="NGCTEDI"/>
<sequence>MSTIINKISNLEVPENGNSSVNIILGVLNIFFFGMGMIILGIINKDIDDLIIGILQFITPIVGWIWAIIWGVLIIIRNAK</sequence>
<dbReference type="RefSeq" id="XP_028528152.1">
    <property type="nucleotide sequence ID" value="XM_028671506.1"/>
</dbReference>
<keyword evidence="1" id="KW-1133">Transmembrane helix</keyword>
<gene>
    <name evidence="2" type="ORF">PGAL8A_00010800</name>
</gene>
<evidence type="ECO:0008006" key="4">
    <source>
        <dbReference type="Google" id="ProtNLM"/>
    </source>
</evidence>